<dbReference type="SUPFAM" id="SSF48452">
    <property type="entry name" value="TPR-like"/>
    <property type="match status" value="1"/>
</dbReference>
<dbReference type="Proteomes" id="UP000483004">
    <property type="component" value="Unassembled WGS sequence"/>
</dbReference>
<dbReference type="RefSeq" id="WP_151544140.1">
    <property type="nucleotide sequence ID" value="NZ_WBMR01000130.1"/>
</dbReference>
<accession>A0A6L3VJM5</accession>
<organism evidence="1 2">
    <name type="scientific">Actinomadura montaniterrae</name>
    <dbReference type="NCBI Taxonomy" id="1803903"/>
    <lineage>
        <taxon>Bacteria</taxon>
        <taxon>Bacillati</taxon>
        <taxon>Actinomycetota</taxon>
        <taxon>Actinomycetes</taxon>
        <taxon>Streptosporangiales</taxon>
        <taxon>Thermomonosporaceae</taxon>
        <taxon>Actinomadura</taxon>
    </lineage>
</organism>
<dbReference type="EMBL" id="WBMR01000130">
    <property type="protein sequence ID" value="KAB2371133.1"/>
    <property type="molecule type" value="Genomic_DNA"/>
</dbReference>
<sequence length="416" mass="45399">MDVVGIWQGKHASALQRAFRLTNEKFAEKLGIAVRTVAKWNASPDLEQTPEMQQILDTVLNQAPDQVKARFAQIVSTSSNHTTALNEHRQQSDDVASLITEITSGGTSNEAISQLENATMALADSHTQVPPKKVLAQVLRLHRESQDLLRRTQRLSQRRTLYRVESELLAHACLLFGDLKHDETANQYGAAARVYAQEAGTNQALALSALAKTLRWQDRLIESAEAARQGYECSPETPIRTQLASQEANAAALLGDFGRAREALKRAESAAEVVAPDSGKSAWSFATGRQALFSLAVATETGDAEGALRAAQMADAGWAAGEPYVPANWAQIRIGAGIAHLMQGDLDGVIEEVTPTLTLAPERRVATVTAYADRLGRRLNQAKYRNDKRALELREHLREFNAAALSEDGNEKESSE</sequence>
<reference evidence="1 2" key="1">
    <citation type="submission" date="2019-09" db="EMBL/GenBank/DDBJ databases">
        <title>Actinomadura physcomitrii sp. nov., a novel actinomycete isolated from moss [Physcomitrium sphaericum (Ludw) Fuernr].</title>
        <authorList>
            <person name="Liu C."/>
            <person name="Zhuang X."/>
        </authorList>
    </citation>
    <scope>NUCLEOTIDE SEQUENCE [LARGE SCALE GENOMIC DNA]</scope>
    <source>
        <strain evidence="1 2">CYP1-1B</strain>
    </source>
</reference>
<gene>
    <name evidence="1" type="ORF">F9B16_32995</name>
</gene>
<dbReference type="OrthoDB" id="3688515at2"/>
<dbReference type="AlphaFoldDB" id="A0A6L3VJM5"/>
<name>A0A6L3VJM5_9ACTN</name>
<evidence type="ECO:0000313" key="1">
    <source>
        <dbReference type="EMBL" id="KAB2371133.1"/>
    </source>
</evidence>
<protein>
    <submittedName>
        <fullName evidence="1">Uncharacterized protein</fullName>
    </submittedName>
</protein>
<dbReference type="InterPro" id="IPR011990">
    <property type="entry name" value="TPR-like_helical_dom_sf"/>
</dbReference>
<evidence type="ECO:0000313" key="2">
    <source>
        <dbReference type="Proteomes" id="UP000483004"/>
    </source>
</evidence>
<keyword evidence="2" id="KW-1185">Reference proteome</keyword>
<proteinExistence type="predicted"/>
<comment type="caution">
    <text evidence="1">The sequence shown here is derived from an EMBL/GenBank/DDBJ whole genome shotgun (WGS) entry which is preliminary data.</text>
</comment>